<name>A0A839TWH4_9BACL</name>
<organism evidence="2 3">
    <name type="scientific">Paenibacillus rhizosphaerae</name>
    <dbReference type="NCBI Taxonomy" id="297318"/>
    <lineage>
        <taxon>Bacteria</taxon>
        <taxon>Bacillati</taxon>
        <taxon>Bacillota</taxon>
        <taxon>Bacilli</taxon>
        <taxon>Bacillales</taxon>
        <taxon>Paenibacillaceae</taxon>
        <taxon>Paenibacillus</taxon>
    </lineage>
</organism>
<feature type="transmembrane region" description="Helical" evidence="1">
    <location>
        <begin position="40"/>
        <end position="61"/>
    </location>
</feature>
<protein>
    <recommendedName>
        <fullName evidence="4">5-bromo-4-chloroindolyl phosphate hydrolysis protein</fullName>
    </recommendedName>
</protein>
<sequence length="244" mass="27547">MGMKYIKLLGITLGVIIVNIVLFSPGFIDLSIGASALSTAFGITFLLASVLVLIYSVYIVNAKTPAAVPVKQIQTHDDYVNALQYYKKVKALEADISFALNQLDRIARKKYKLVGVLTQRFDPSELSYKKFMSTVQAVENVFYLNLKSTLNRLGAFDESEFKSLSGSKASQLPPELLQERKQIYNEYLTFTKNSLATNEEILLKLDKLLLEISRLDSFEAGDIEKMPCMQEIDLLINQTKYYKN</sequence>
<keyword evidence="1" id="KW-0472">Membrane</keyword>
<dbReference type="EMBL" id="JACHXJ010000006">
    <property type="protein sequence ID" value="MBB3131206.1"/>
    <property type="molecule type" value="Genomic_DNA"/>
</dbReference>
<feature type="transmembrane region" description="Helical" evidence="1">
    <location>
        <begin position="7"/>
        <end position="28"/>
    </location>
</feature>
<gene>
    <name evidence="2" type="ORF">FHS19_005926</name>
</gene>
<reference evidence="2 3" key="1">
    <citation type="submission" date="2020-08" db="EMBL/GenBank/DDBJ databases">
        <title>Genomic Encyclopedia of Type Strains, Phase III (KMG-III): the genomes of soil and plant-associated and newly described type strains.</title>
        <authorList>
            <person name="Whitman W."/>
        </authorList>
    </citation>
    <scope>NUCLEOTIDE SEQUENCE [LARGE SCALE GENOMIC DNA]</scope>
    <source>
        <strain evidence="2 3">CECT 5831</strain>
    </source>
</reference>
<accession>A0A839TWH4</accession>
<evidence type="ECO:0008006" key="4">
    <source>
        <dbReference type="Google" id="ProtNLM"/>
    </source>
</evidence>
<evidence type="ECO:0000256" key="1">
    <source>
        <dbReference type="SAM" id="Phobius"/>
    </source>
</evidence>
<dbReference type="Proteomes" id="UP000517523">
    <property type="component" value="Unassembled WGS sequence"/>
</dbReference>
<comment type="caution">
    <text evidence="2">The sequence shown here is derived from an EMBL/GenBank/DDBJ whole genome shotgun (WGS) entry which is preliminary data.</text>
</comment>
<evidence type="ECO:0000313" key="2">
    <source>
        <dbReference type="EMBL" id="MBB3131206.1"/>
    </source>
</evidence>
<evidence type="ECO:0000313" key="3">
    <source>
        <dbReference type="Proteomes" id="UP000517523"/>
    </source>
</evidence>
<dbReference type="AlphaFoldDB" id="A0A839TWH4"/>
<keyword evidence="1" id="KW-1133">Transmembrane helix</keyword>
<keyword evidence="1" id="KW-0812">Transmembrane</keyword>
<proteinExistence type="predicted"/>